<dbReference type="InterPro" id="IPR011335">
    <property type="entry name" value="Restrct_endonuc-II-like"/>
</dbReference>
<dbReference type="STRING" id="395961.Cyan7425_2588"/>
<dbReference type="HOGENOM" id="CLU_3232512_0_0_3"/>
<accession>B8HYE0</accession>
<dbReference type="InterPro" id="IPR012296">
    <property type="entry name" value="Nuclease_put_TT1808"/>
</dbReference>
<evidence type="ECO:0008006" key="2">
    <source>
        <dbReference type="Google" id="ProtNLM"/>
    </source>
</evidence>
<organism evidence="1">
    <name type="scientific">Cyanothece sp. (strain PCC 7425 / ATCC 29141)</name>
    <dbReference type="NCBI Taxonomy" id="395961"/>
    <lineage>
        <taxon>Bacteria</taxon>
        <taxon>Bacillati</taxon>
        <taxon>Cyanobacteriota</taxon>
        <taxon>Cyanophyceae</taxon>
        <taxon>Gomontiellales</taxon>
        <taxon>Cyanothecaceae</taxon>
        <taxon>Cyanothece</taxon>
    </lineage>
</organism>
<evidence type="ECO:0000313" key="1">
    <source>
        <dbReference type="EMBL" id="ACL44943.1"/>
    </source>
</evidence>
<dbReference type="AlphaFoldDB" id="B8HYE0"/>
<protein>
    <recommendedName>
        <fullName evidence="2">Restriction endonuclease domain-containing protein</fullName>
    </recommendedName>
</protein>
<reference evidence="1" key="1">
    <citation type="submission" date="2009-01" db="EMBL/GenBank/DDBJ databases">
        <title>Complete sequence of chromosome Cyanothece sp. PCC 7425.</title>
        <authorList>
            <consortium name="US DOE Joint Genome Institute"/>
            <person name="Lucas S."/>
            <person name="Copeland A."/>
            <person name="Lapidus A."/>
            <person name="Glavina del Rio T."/>
            <person name="Dalin E."/>
            <person name="Tice H."/>
            <person name="Bruce D."/>
            <person name="Goodwin L."/>
            <person name="Pitluck S."/>
            <person name="Sims D."/>
            <person name="Meineke L."/>
            <person name="Brettin T."/>
            <person name="Detter J.C."/>
            <person name="Han C."/>
            <person name="Larimer F."/>
            <person name="Land M."/>
            <person name="Hauser L."/>
            <person name="Kyrpides N."/>
            <person name="Ovchinnikova G."/>
            <person name="Liberton M."/>
            <person name="Stoeckel J."/>
            <person name="Banerjee A."/>
            <person name="Singh A."/>
            <person name="Page L."/>
            <person name="Sato H."/>
            <person name="Zhao L."/>
            <person name="Sherman L."/>
            <person name="Pakrasi H."/>
            <person name="Richardson P."/>
        </authorList>
    </citation>
    <scope>NUCLEOTIDE SEQUENCE</scope>
    <source>
        <strain evidence="1">PCC 7425</strain>
    </source>
</reference>
<dbReference type="EMBL" id="CP001344">
    <property type="protein sequence ID" value="ACL44943.1"/>
    <property type="molecule type" value="Genomic_DNA"/>
</dbReference>
<dbReference type="eggNOG" id="COG4636">
    <property type="taxonomic scope" value="Bacteria"/>
</dbReference>
<dbReference type="Gene3D" id="3.90.1570.10">
    <property type="entry name" value="tt1808, chain A"/>
    <property type="match status" value="1"/>
</dbReference>
<proteinExistence type="predicted"/>
<name>B8HYE0_CYAP4</name>
<gene>
    <name evidence="1" type="ordered locus">Cyan7425_2588</name>
</gene>
<dbReference type="SUPFAM" id="SSF52980">
    <property type="entry name" value="Restriction endonuclease-like"/>
    <property type="match status" value="1"/>
</dbReference>
<sequence length="43" mass="4868">MVQVSGKSFTLEEFLKLPETKPASEYIDGQILQKPMPQGKFLI</sequence>
<dbReference type="KEGG" id="cyn:Cyan7425_2588"/>